<comment type="caution">
    <text evidence="1">The sequence shown here is derived from an EMBL/GenBank/DDBJ whole genome shotgun (WGS) entry which is preliminary data.</text>
</comment>
<dbReference type="Proteomes" id="UP001157502">
    <property type="component" value="Chromosome 11"/>
</dbReference>
<organism evidence="1 2">
    <name type="scientific">Dallia pectoralis</name>
    <name type="common">Alaska blackfish</name>
    <dbReference type="NCBI Taxonomy" id="75939"/>
    <lineage>
        <taxon>Eukaryota</taxon>
        <taxon>Metazoa</taxon>
        <taxon>Chordata</taxon>
        <taxon>Craniata</taxon>
        <taxon>Vertebrata</taxon>
        <taxon>Euteleostomi</taxon>
        <taxon>Actinopterygii</taxon>
        <taxon>Neopterygii</taxon>
        <taxon>Teleostei</taxon>
        <taxon>Protacanthopterygii</taxon>
        <taxon>Esociformes</taxon>
        <taxon>Umbridae</taxon>
        <taxon>Dallia</taxon>
    </lineage>
</organism>
<sequence length="682" mass="77142">MVQGAWMFALVVRIVSVYLFTPVSTEADFKSTGPEYERDQFAERHLLGHAPVREVIRPRTGGDLGSSRSIHAPYHFLPMFKHSGVPLVDRSVFKPATGRLQLPTGLTDLLLPQQHDPKLNSFSPVRNPRGVEVWCGYNHISVRVQRGMLGFRSVASMFLLGTCPVTRVTPVLLYFHYNLNDCGSTQMTVNGHLVYSNSLNYSPLAEGSVIRAVPLHLPIQCIYNRFHYSYKVGYVPEVHERTFLKSMKSKRSFRLTACNAEWRHLSSEESYMLGEPMYFEAYAAFVPQNYRVFVSSCFITPFKDPDATPRFQVIHDFGCMVDSKRQGSRSQFFSREANVLLFSVDAFLFPQFTHKHLYLHCNITVGKSIPKPNAKSCTYNRALQRWEELYGSSSVCSCCDSVCEVSEFWPGLSPSVKSSITSEPWRVLDKSELIQTEALPDSEDRVEEIKMFKTLAVTSGELDKVAVTPRKEDKVASVNLTDKVEVELKRVKDISRQDWEEERNWKSLEGTQRIRVIEDETLKGMVERKEVAEVEDNMSDKEMVVVQADEKGTDPVPDNVPDGLENNEAAPDGMDVHLAENTVTLKKVVQQNMSHDLTSVVPVNAGVSEKVKVIEGARLKVARVGVGRMPLKDEEAAFLQGYMEPAEWKEEYQEPHLGWETSTKDTLAVLKMSVPAEITDVY</sequence>
<accession>A0ACC2GNX7</accession>
<proteinExistence type="predicted"/>
<dbReference type="EMBL" id="CM055738">
    <property type="protein sequence ID" value="KAJ8005364.1"/>
    <property type="molecule type" value="Genomic_DNA"/>
</dbReference>
<protein>
    <submittedName>
        <fullName evidence="1">Uncharacterized protein</fullName>
    </submittedName>
</protein>
<reference evidence="1" key="1">
    <citation type="submission" date="2021-05" db="EMBL/GenBank/DDBJ databases">
        <authorList>
            <person name="Pan Q."/>
            <person name="Jouanno E."/>
            <person name="Zahm M."/>
            <person name="Klopp C."/>
            <person name="Cabau C."/>
            <person name="Louis A."/>
            <person name="Berthelot C."/>
            <person name="Parey E."/>
            <person name="Roest Crollius H."/>
            <person name="Montfort J."/>
            <person name="Robinson-Rechavi M."/>
            <person name="Bouchez O."/>
            <person name="Lampietro C."/>
            <person name="Lopez Roques C."/>
            <person name="Donnadieu C."/>
            <person name="Postlethwait J."/>
            <person name="Bobe J."/>
            <person name="Dillon D."/>
            <person name="Chandos A."/>
            <person name="von Hippel F."/>
            <person name="Guiguen Y."/>
        </authorList>
    </citation>
    <scope>NUCLEOTIDE SEQUENCE</scope>
    <source>
        <strain evidence="1">YG-Jan2019</strain>
    </source>
</reference>
<gene>
    <name evidence="1" type="ORF">DPEC_G00145850</name>
</gene>
<evidence type="ECO:0000313" key="2">
    <source>
        <dbReference type="Proteomes" id="UP001157502"/>
    </source>
</evidence>
<name>A0ACC2GNX7_DALPE</name>
<evidence type="ECO:0000313" key="1">
    <source>
        <dbReference type="EMBL" id="KAJ8005364.1"/>
    </source>
</evidence>
<keyword evidence="2" id="KW-1185">Reference proteome</keyword>